<organism evidence="2 3">
    <name type="scientific">Bremia lactucae</name>
    <name type="common">Lettuce downy mildew</name>
    <dbReference type="NCBI Taxonomy" id="4779"/>
    <lineage>
        <taxon>Eukaryota</taxon>
        <taxon>Sar</taxon>
        <taxon>Stramenopiles</taxon>
        <taxon>Oomycota</taxon>
        <taxon>Peronosporomycetes</taxon>
        <taxon>Peronosporales</taxon>
        <taxon>Peronosporaceae</taxon>
        <taxon>Bremia</taxon>
    </lineage>
</organism>
<name>A0A976FIF9_BRELC</name>
<dbReference type="AlphaFoldDB" id="A0A976FIF9"/>
<sequence>MDLVSRLLDYIATFPRHEDENELKSQLSGCTQKDLRAACTSLQLPVPKKSSKKSGYITTLVSYWKGDLKPGTATAPTNKRKRTSCEKTLTKPNLPHHPMSVHEASDVIEYIHEFRRYEDVEELRDQLNGCKAMILRSACVQLDLRPNQRDFVKPNYVDLLVEYWKDTQEVGFKPPVTPEVSVLSVKESGFVPDISKDEVESQLKRIRDKAPLDEETMIDLEKRRDNKKTSGNLTALLEKAKVVKEWASAIEVLSRVDGSQASIASIRALIHGVVKSAATDAIESSIRAGKS</sequence>
<comment type="caution">
    <text evidence="2">The sequence shown here is derived from an EMBL/GenBank/DDBJ whole genome shotgun (WGS) entry which is preliminary data.</text>
</comment>
<dbReference type="Proteomes" id="UP000294530">
    <property type="component" value="Unassembled WGS sequence"/>
</dbReference>
<feature type="region of interest" description="Disordered" evidence="1">
    <location>
        <begin position="72"/>
        <end position="98"/>
    </location>
</feature>
<evidence type="ECO:0000256" key="1">
    <source>
        <dbReference type="SAM" id="MobiDB-lite"/>
    </source>
</evidence>
<gene>
    <name evidence="2" type="ORF">CCR75_006622</name>
</gene>
<evidence type="ECO:0000313" key="2">
    <source>
        <dbReference type="EMBL" id="TDH67211.1"/>
    </source>
</evidence>
<dbReference type="KEGG" id="blac:94350361"/>
<protein>
    <submittedName>
        <fullName evidence="2">Uncharacterized protein</fullName>
    </submittedName>
</protein>
<accession>A0A976FIF9</accession>
<dbReference type="GeneID" id="94350361"/>
<evidence type="ECO:0000313" key="3">
    <source>
        <dbReference type="Proteomes" id="UP000294530"/>
    </source>
</evidence>
<dbReference type="EMBL" id="SHOA02000006">
    <property type="protein sequence ID" value="TDH67211.1"/>
    <property type="molecule type" value="Genomic_DNA"/>
</dbReference>
<dbReference type="OrthoDB" id="114636at2759"/>
<proteinExistence type="predicted"/>
<dbReference type="RefSeq" id="XP_067816710.1">
    <property type="nucleotide sequence ID" value="XM_067964690.1"/>
</dbReference>
<reference evidence="2 3" key="1">
    <citation type="journal article" date="2021" name="Genome Biol.">
        <title>AFLAP: assembly-free linkage analysis pipeline using k-mers from genome sequencing data.</title>
        <authorList>
            <person name="Fletcher K."/>
            <person name="Zhang L."/>
            <person name="Gil J."/>
            <person name="Han R."/>
            <person name="Cavanaugh K."/>
            <person name="Michelmore R."/>
        </authorList>
    </citation>
    <scope>NUCLEOTIDE SEQUENCE [LARGE SCALE GENOMIC DNA]</scope>
    <source>
        <strain evidence="2 3">SF5</strain>
    </source>
</reference>
<keyword evidence="3" id="KW-1185">Reference proteome</keyword>